<keyword evidence="3" id="KW-0808">Transferase</keyword>
<dbReference type="OrthoDB" id="112488at2"/>
<dbReference type="PANTHER" id="PTHR11895:SF176">
    <property type="entry name" value="AMIDASE AMID-RELATED"/>
    <property type="match status" value="1"/>
</dbReference>
<dbReference type="PROSITE" id="PS00571">
    <property type="entry name" value="AMIDASES"/>
    <property type="match status" value="1"/>
</dbReference>
<organism evidence="3 4">
    <name type="scientific">Orrella marina</name>
    <dbReference type="NCBI Taxonomy" id="2163011"/>
    <lineage>
        <taxon>Bacteria</taxon>
        <taxon>Pseudomonadati</taxon>
        <taxon>Pseudomonadota</taxon>
        <taxon>Betaproteobacteria</taxon>
        <taxon>Burkholderiales</taxon>
        <taxon>Alcaligenaceae</taxon>
        <taxon>Orrella</taxon>
    </lineage>
</organism>
<dbReference type="RefSeq" id="WP_108622254.1">
    <property type="nucleotide sequence ID" value="NZ_CP028901.1"/>
</dbReference>
<evidence type="ECO:0000256" key="1">
    <source>
        <dbReference type="SAM" id="MobiDB-lite"/>
    </source>
</evidence>
<reference evidence="3 4" key="1">
    <citation type="submission" date="2018-04" db="EMBL/GenBank/DDBJ databases">
        <title>Bordetella sp. HZ20 isolated from seawater.</title>
        <authorList>
            <person name="Sun C."/>
        </authorList>
    </citation>
    <scope>NUCLEOTIDE SEQUENCE [LARGE SCALE GENOMIC DNA]</scope>
    <source>
        <strain evidence="3 4">HZ20</strain>
    </source>
</reference>
<dbReference type="InterPro" id="IPR023631">
    <property type="entry name" value="Amidase_dom"/>
</dbReference>
<evidence type="ECO:0000313" key="4">
    <source>
        <dbReference type="Proteomes" id="UP000244571"/>
    </source>
</evidence>
<dbReference type="GO" id="GO:0016740">
    <property type="term" value="F:transferase activity"/>
    <property type="evidence" value="ECO:0007669"/>
    <property type="project" value="UniProtKB-KW"/>
</dbReference>
<feature type="domain" description="Amidase" evidence="2">
    <location>
        <begin position="125"/>
        <end position="550"/>
    </location>
</feature>
<proteinExistence type="predicted"/>
<dbReference type="Pfam" id="PF01425">
    <property type="entry name" value="Amidase"/>
    <property type="match status" value="1"/>
</dbReference>
<evidence type="ECO:0000259" key="2">
    <source>
        <dbReference type="Pfam" id="PF01425"/>
    </source>
</evidence>
<evidence type="ECO:0000313" key="3">
    <source>
        <dbReference type="EMBL" id="AWB34844.1"/>
    </source>
</evidence>
<keyword evidence="4" id="KW-1185">Reference proteome</keyword>
<feature type="region of interest" description="Disordered" evidence="1">
    <location>
        <begin position="76"/>
        <end position="109"/>
    </location>
</feature>
<feature type="compositionally biased region" description="Polar residues" evidence="1">
    <location>
        <begin position="90"/>
        <end position="109"/>
    </location>
</feature>
<dbReference type="InterPro" id="IPR000120">
    <property type="entry name" value="Amidase"/>
</dbReference>
<dbReference type="InterPro" id="IPR036928">
    <property type="entry name" value="AS_sf"/>
</dbReference>
<dbReference type="EMBL" id="CP028901">
    <property type="protein sequence ID" value="AWB34844.1"/>
    <property type="molecule type" value="Genomic_DNA"/>
</dbReference>
<gene>
    <name evidence="3" type="ORF">DBV39_15150</name>
</gene>
<protein>
    <submittedName>
        <fullName evidence="3">Asp-tRNA(Asn)/Glu-tRNA(Gln) amidotransferase GatCAB subunit A</fullName>
    </submittedName>
</protein>
<dbReference type="PANTHER" id="PTHR11895">
    <property type="entry name" value="TRANSAMIDASE"/>
    <property type="match status" value="1"/>
</dbReference>
<dbReference type="SUPFAM" id="SSF75304">
    <property type="entry name" value="Amidase signature (AS) enzymes"/>
    <property type="match status" value="1"/>
</dbReference>
<sequence length="560" mass="59454">MTTSNDEARFLELAAQYIGDSSIRMHGVVARTDPTVLASEVVRLNRNVMQAASKGVDPFLQPASFQSLLLESAQCATQQSGASPERRSASRSVSRTMPLSQPGSSHPTLTQTARLLREGTVTCVELAQTALDKVTATQLSLNAFLITWADNAMETAATLDRELRAGRDRGILHGIPLAHKDCFNVFGHAATIGSKARPAVPASTNATIIDRLELAGSINVGTLNLSEMVAGPTGQNPIFGDCGNAIDPERISGGSSSGSGSAVAAGIVYGSIGSDTGGSIRIPASLNGLYGMKPTYGRISRAGCFPRAYSVDCPGPLARTAEDCAALLQAVAGHDPADPSSLPGDVPDYLGSLDHAALGSQVATLDLGEGYECDPEIATVFEGFVGSVEQMFGTVRDVLYPEVERCNALSDVISKVEAATVHAQWMRQNPQTYSQSVYTRTETGLHIPAVRYMEALVCRIEVLQSFLREQMQDNDILICPTVTIPTPLRGEVDMDSPDAMMRTVRALTCLTRPFNYLGLPVLTMPIGRDSNGMPIGAQIIGRPLSEARLLSFAHLMSATA</sequence>
<dbReference type="KEGG" id="boz:DBV39_15150"/>
<dbReference type="Proteomes" id="UP000244571">
    <property type="component" value="Chromosome"/>
</dbReference>
<name>A0A2R4XM55_9BURK</name>
<dbReference type="Gene3D" id="3.90.1300.10">
    <property type="entry name" value="Amidase signature (AS) domain"/>
    <property type="match status" value="1"/>
</dbReference>
<accession>A0A2R4XM55</accession>
<dbReference type="AlphaFoldDB" id="A0A2R4XM55"/>
<dbReference type="InterPro" id="IPR020556">
    <property type="entry name" value="Amidase_CS"/>
</dbReference>